<gene>
    <name evidence="2" type="ORF">HK100_012467</name>
</gene>
<dbReference type="EMBL" id="JADGJH010000009">
    <property type="protein sequence ID" value="KAJ3142615.1"/>
    <property type="molecule type" value="Genomic_DNA"/>
</dbReference>
<accession>A0AAD5TA96</accession>
<dbReference type="Proteomes" id="UP001211907">
    <property type="component" value="Unassembled WGS sequence"/>
</dbReference>
<feature type="region of interest" description="Disordered" evidence="1">
    <location>
        <begin position="46"/>
        <end position="72"/>
    </location>
</feature>
<evidence type="ECO:0000256" key="1">
    <source>
        <dbReference type="SAM" id="MobiDB-lite"/>
    </source>
</evidence>
<feature type="non-terminal residue" evidence="2">
    <location>
        <position position="146"/>
    </location>
</feature>
<evidence type="ECO:0000313" key="3">
    <source>
        <dbReference type="Proteomes" id="UP001211907"/>
    </source>
</evidence>
<dbReference type="AlphaFoldDB" id="A0AAD5TA96"/>
<sequence length="146" mass="16125">MTVRIGTIKSCGLTWLWLYNTDPKRFQNSDQETEFFKTLPYGADNEKARPAKRSSWRSTVPQGAAQDSAAVRRLNVSPAEQTSISDASAMRNAPASDWKISCFKDRLLAAPSIVSVNAEFSSNISSTSDAAFRYATSIHLRMTNAL</sequence>
<protein>
    <submittedName>
        <fullName evidence="2">Uncharacterized protein</fullName>
    </submittedName>
</protein>
<comment type="caution">
    <text evidence="2">The sequence shown here is derived from an EMBL/GenBank/DDBJ whole genome shotgun (WGS) entry which is preliminary data.</text>
</comment>
<reference evidence="2" key="1">
    <citation type="submission" date="2020-05" db="EMBL/GenBank/DDBJ databases">
        <title>Phylogenomic resolution of chytrid fungi.</title>
        <authorList>
            <person name="Stajich J.E."/>
            <person name="Amses K."/>
            <person name="Simmons R."/>
            <person name="Seto K."/>
            <person name="Myers J."/>
            <person name="Bonds A."/>
            <person name="Quandt C.A."/>
            <person name="Barry K."/>
            <person name="Liu P."/>
            <person name="Grigoriev I."/>
            <person name="Longcore J.E."/>
            <person name="James T.Y."/>
        </authorList>
    </citation>
    <scope>NUCLEOTIDE SEQUENCE</scope>
    <source>
        <strain evidence="2">JEL0513</strain>
    </source>
</reference>
<evidence type="ECO:0000313" key="2">
    <source>
        <dbReference type="EMBL" id="KAJ3142615.1"/>
    </source>
</evidence>
<keyword evidence="3" id="KW-1185">Reference proteome</keyword>
<proteinExistence type="predicted"/>
<organism evidence="2 3">
    <name type="scientific">Physocladia obscura</name>
    <dbReference type="NCBI Taxonomy" id="109957"/>
    <lineage>
        <taxon>Eukaryota</taxon>
        <taxon>Fungi</taxon>
        <taxon>Fungi incertae sedis</taxon>
        <taxon>Chytridiomycota</taxon>
        <taxon>Chytridiomycota incertae sedis</taxon>
        <taxon>Chytridiomycetes</taxon>
        <taxon>Chytridiales</taxon>
        <taxon>Chytriomycetaceae</taxon>
        <taxon>Physocladia</taxon>
    </lineage>
</organism>
<name>A0AAD5TA96_9FUNG</name>